<evidence type="ECO:0000313" key="1">
    <source>
        <dbReference type="EMBL" id="CAG8583476.1"/>
    </source>
</evidence>
<gene>
    <name evidence="1" type="ORF">DHETER_LOCUS6570</name>
</gene>
<organism evidence="1 2">
    <name type="scientific">Dentiscutata heterogama</name>
    <dbReference type="NCBI Taxonomy" id="1316150"/>
    <lineage>
        <taxon>Eukaryota</taxon>
        <taxon>Fungi</taxon>
        <taxon>Fungi incertae sedis</taxon>
        <taxon>Mucoromycota</taxon>
        <taxon>Glomeromycotina</taxon>
        <taxon>Glomeromycetes</taxon>
        <taxon>Diversisporales</taxon>
        <taxon>Gigasporaceae</taxon>
        <taxon>Dentiscutata</taxon>
    </lineage>
</organism>
<proteinExistence type="predicted"/>
<sequence>MAQEENIFLKQKEINNFSQILQQNIIISNSKIIREKSSSINVLSINSETEKIIKTIKNIDILDSNNQNTYCEVVSKYSQVVNYDENVLENWLLFDKLDNI</sequence>
<accession>A0ACA9MCA8</accession>
<evidence type="ECO:0000313" key="2">
    <source>
        <dbReference type="Proteomes" id="UP000789702"/>
    </source>
</evidence>
<comment type="caution">
    <text evidence="1">The sequence shown here is derived from an EMBL/GenBank/DDBJ whole genome shotgun (WGS) entry which is preliminary data.</text>
</comment>
<reference evidence="1" key="1">
    <citation type="submission" date="2021-06" db="EMBL/GenBank/DDBJ databases">
        <authorList>
            <person name="Kallberg Y."/>
            <person name="Tangrot J."/>
            <person name="Rosling A."/>
        </authorList>
    </citation>
    <scope>NUCLEOTIDE SEQUENCE</scope>
    <source>
        <strain evidence="1">IL203A</strain>
    </source>
</reference>
<name>A0ACA9MCA8_9GLOM</name>
<keyword evidence="2" id="KW-1185">Reference proteome</keyword>
<dbReference type="EMBL" id="CAJVPU010008400">
    <property type="protein sequence ID" value="CAG8583476.1"/>
    <property type="molecule type" value="Genomic_DNA"/>
</dbReference>
<dbReference type="Proteomes" id="UP000789702">
    <property type="component" value="Unassembled WGS sequence"/>
</dbReference>
<protein>
    <submittedName>
        <fullName evidence="1">9786_t:CDS:1</fullName>
    </submittedName>
</protein>